<reference evidence="3 4" key="1">
    <citation type="submission" date="2024-08" db="EMBL/GenBank/DDBJ databases">
        <authorList>
            <person name="Paterson S."/>
        </authorList>
    </citation>
    <scope>NUCLEOTIDE SEQUENCE [LARGE SCALE GENOMIC DNA]</scope>
</reference>
<dbReference type="AlphaFoldDB" id="A0ABC9HFS6"/>
<dbReference type="EMBL" id="CANUEZ050000210">
    <property type="protein sequence ID" value="CAM0512323.1"/>
    <property type="molecule type" value="Genomic_DNA"/>
</dbReference>
<proteinExistence type="predicted"/>
<name>A0ABC9HFS6_FASHE</name>
<evidence type="ECO:0000313" key="3">
    <source>
        <dbReference type="EMBL" id="CAM0512323.1"/>
    </source>
</evidence>
<organism evidence="3 4">
    <name type="scientific">Fasciola hepatica</name>
    <name type="common">Liver fluke</name>
    <dbReference type="NCBI Taxonomy" id="6192"/>
    <lineage>
        <taxon>Eukaryota</taxon>
        <taxon>Metazoa</taxon>
        <taxon>Spiralia</taxon>
        <taxon>Lophotrochozoa</taxon>
        <taxon>Platyhelminthes</taxon>
        <taxon>Trematoda</taxon>
        <taxon>Digenea</taxon>
        <taxon>Plagiorchiida</taxon>
        <taxon>Echinostomata</taxon>
        <taxon>Echinostomatoidea</taxon>
        <taxon>Fasciolidae</taxon>
        <taxon>Fasciola</taxon>
    </lineage>
</organism>
<feature type="coiled-coil region" evidence="1">
    <location>
        <begin position="54"/>
        <end position="81"/>
    </location>
</feature>
<accession>A0ABC9HFS6</accession>
<feature type="region of interest" description="Disordered" evidence="2">
    <location>
        <begin position="103"/>
        <end position="143"/>
    </location>
</feature>
<keyword evidence="1" id="KW-0175">Coiled coil</keyword>
<sequence length="143" mass="15708">MHDFDFDRINWQVIAKCSSQQTFGISLQKLLLSFPSESVVGSLGCLFAPGCLILPQKEDLLQAANNRISSLDQRVTALAARWLPESVPFTLIITAGADKEPDIEAMKDSGKPNLPNFPGSSEWKKLSKDPGNPRANFHLDSLP</sequence>
<dbReference type="Proteomes" id="UP001189180">
    <property type="component" value="Unassembled WGS sequence"/>
</dbReference>
<evidence type="ECO:0000313" key="4">
    <source>
        <dbReference type="Proteomes" id="UP001189180"/>
    </source>
</evidence>
<evidence type="ECO:0000256" key="2">
    <source>
        <dbReference type="SAM" id="MobiDB-lite"/>
    </source>
</evidence>
<evidence type="ECO:0000256" key="1">
    <source>
        <dbReference type="SAM" id="Coils"/>
    </source>
</evidence>
<comment type="caution">
    <text evidence="3">The sequence shown here is derived from an EMBL/GenBank/DDBJ whole genome shotgun (WGS) entry which is preliminary data.</text>
</comment>
<protein>
    <submittedName>
        <fullName evidence="3">Uncharacterized protein</fullName>
    </submittedName>
</protein>
<gene>
    <name evidence="3" type="ORF">FHB240107_LOCUS8470</name>
</gene>
<keyword evidence="4" id="KW-1185">Reference proteome</keyword>